<proteinExistence type="predicted"/>
<dbReference type="Gramene" id="Potri.008G114000.3.v4.1">
    <property type="protein sequence ID" value="Potri.008G114000.3.v4.1"/>
    <property type="gene ID" value="Potri.008G114000.v4.1"/>
</dbReference>
<dbReference type="Proteomes" id="UP000006729">
    <property type="component" value="Chromosome 8"/>
</dbReference>
<sequence>MASLKAEKSIGTDQLSGQAKKEPAKLNDSTSKTTASKPASKKAAQKPQEAKKKLGKRNKSGKH</sequence>
<dbReference type="PANTHER" id="PTHR35831">
    <property type="entry name" value="OS01G0642200 PROTEIN"/>
    <property type="match status" value="1"/>
</dbReference>
<feature type="compositionally biased region" description="Low complexity" evidence="1">
    <location>
        <begin position="29"/>
        <end position="38"/>
    </location>
</feature>
<reference evidence="2 3" key="1">
    <citation type="journal article" date="2006" name="Science">
        <title>The genome of black cottonwood, Populus trichocarpa (Torr. &amp; Gray).</title>
        <authorList>
            <person name="Tuskan G.A."/>
            <person name="Difazio S."/>
            <person name="Jansson S."/>
            <person name="Bohlmann J."/>
            <person name="Grigoriev I."/>
            <person name="Hellsten U."/>
            <person name="Putnam N."/>
            <person name="Ralph S."/>
            <person name="Rombauts S."/>
            <person name="Salamov A."/>
            <person name="Schein J."/>
            <person name="Sterck L."/>
            <person name="Aerts A."/>
            <person name="Bhalerao R.R."/>
            <person name="Bhalerao R.P."/>
            <person name="Blaudez D."/>
            <person name="Boerjan W."/>
            <person name="Brun A."/>
            <person name="Brunner A."/>
            <person name="Busov V."/>
            <person name="Campbell M."/>
            <person name="Carlson J."/>
            <person name="Chalot M."/>
            <person name="Chapman J."/>
            <person name="Chen G.L."/>
            <person name="Cooper D."/>
            <person name="Coutinho P.M."/>
            <person name="Couturier J."/>
            <person name="Covert S."/>
            <person name="Cronk Q."/>
            <person name="Cunningham R."/>
            <person name="Davis J."/>
            <person name="Degroeve S."/>
            <person name="Dejardin A."/>
            <person name="Depamphilis C."/>
            <person name="Detter J."/>
            <person name="Dirks B."/>
            <person name="Dubchak I."/>
            <person name="Duplessis S."/>
            <person name="Ehlting J."/>
            <person name="Ellis B."/>
            <person name="Gendler K."/>
            <person name="Goodstein D."/>
            <person name="Gribskov M."/>
            <person name="Grimwood J."/>
            <person name="Groover A."/>
            <person name="Gunter L."/>
            <person name="Hamberger B."/>
            <person name="Heinze B."/>
            <person name="Helariutta Y."/>
            <person name="Henrissat B."/>
            <person name="Holligan D."/>
            <person name="Holt R."/>
            <person name="Huang W."/>
            <person name="Islam-Faridi N."/>
            <person name="Jones S."/>
            <person name="Jones-Rhoades M."/>
            <person name="Jorgensen R."/>
            <person name="Joshi C."/>
            <person name="Kangasjarvi J."/>
            <person name="Karlsson J."/>
            <person name="Kelleher C."/>
            <person name="Kirkpatrick R."/>
            <person name="Kirst M."/>
            <person name="Kohler A."/>
            <person name="Kalluri U."/>
            <person name="Larimer F."/>
            <person name="Leebens-Mack J."/>
            <person name="Leple J.C."/>
            <person name="Locascio P."/>
            <person name="Lou Y."/>
            <person name="Lucas S."/>
            <person name="Martin F."/>
            <person name="Montanini B."/>
            <person name="Napoli C."/>
            <person name="Nelson D.R."/>
            <person name="Nelson C."/>
            <person name="Nieminen K."/>
            <person name="Nilsson O."/>
            <person name="Pereda V."/>
            <person name="Peter G."/>
            <person name="Philippe R."/>
            <person name="Pilate G."/>
            <person name="Poliakov A."/>
            <person name="Razumovskaya J."/>
            <person name="Richardson P."/>
            <person name="Rinaldi C."/>
            <person name="Ritland K."/>
            <person name="Rouze P."/>
            <person name="Ryaboy D."/>
            <person name="Schmutz J."/>
            <person name="Schrader J."/>
            <person name="Segerman B."/>
            <person name="Shin H."/>
            <person name="Siddiqui A."/>
            <person name="Sterky F."/>
            <person name="Terry A."/>
            <person name="Tsai C.J."/>
            <person name="Uberbacher E."/>
            <person name="Unneberg P."/>
            <person name="Vahala J."/>
            <person name="Wall K."/>
            <person name="Wessler S."/>
            <person name="Yang G."/>
            <person name="Yin T."/>
            <person name="Douglas C."/>
            <person name="Marra M."/>
            <person name="Sandberg G."/>
            <person name="Van de Peer Y."/>
            <person name="Rokhsar D."/>
        </authorList>
    </citation>
    <scope>NUCLEOTIDE SEQUENCE [LARGE SCALE GENOMIC DNA]</scope>
    <source>
        <strain evidence="3">cv. Nisqually</strain>
    </source>
</reference>
<accession>A0A3N7FIZ8</accession>
<evidence type="ECO:0000256" key="1">
    <source>
        <dbReference type="SAM" id="MobiDB-lite"/>
    </source>
</evidence>
<feature type="compositionally biased region" description="Basic and acidic residues" evidence="1">
    <location>
        <begin position="1"/>
        <end position="10"/>
    </location>
</feature>
<dbReference type="AlphaFoldDB" id="A0A3N7FIZ8"/>
<evidence type="ECO:0000313" key="3">
    <source>
        <dbReference type="Proteomes" id="UP000006729"/>
    </source>
</evidence>
<evidence type="ECO:0000313" key="2">
    <source>
        <dbReference type="EMBL" id="RQO94545.1"/>
    </source>
</evidence>
<gene>
    <name evidence="2" type="ORF">POPTR_008G114000</name>
</gene>
<keyword evidence="3" id="KW-1185">Reference proteome</keyword>
<protein>
    <submittedName>
        <fullName evidence="2">Uncharacterized protein</fullName>
    </submittedName>
</protein>
<dbReference type="PANTHER" id="PTHR35831:SF1">
    <property type="match status" value="1"/>
</dbReference>
<organism evidence="2 3">
    <name type="scientific">Populus trichocarpa</name>
    <name type="common">Western balsam poplar</name>
    <name type="synonym">Populus balsamifera subsp. trichocarpa</name>
    <dbReference type="NCBI Taxonomy" id="3694"/>
    <lineage>
        <taxon>Eukaryota</taxon>
        <taxon>Viridiplantae</taxon>
        <taxon>Streptophyta</taxon>
        <taxon>Embryophyta</taxon>
        <taxon>Tracheophyta</taxon>
        <taxon>Spermatophyta</taxon>
        <taxon>Magnoliopsida</taxon>
        <taxon>eudicotyledons</taxon>
        <taxon>Gunneridae</taxon>
        <taxon>Pentapetalae</taxon>
        <taxon>rosids</taxon>
        <taxon>fabids</taxon>
        <taxon>Malpighiales</taxon>
        <taxon>Salicaceae</taxon>
        <taxon>Saliceae</taxon>
        <taxon>Populus</taxon>
    </lineage>
</organism>
<name>A0A3N7FIZ8_POPTR</name>
<dbReference type="InParanoid" id="A0A3N7FIZ8"/>
<feature type="region of interest" description="Disordered" evidence="1">
    <location>
        <begin position="1"/>
        <end position="63"/>
    </location>
</feature>
<feature type="compositionally biased region" description="Basic residues" evidence="1">
    <location>
        <begin position="53"/>
        <end position="63"/>
    </location>
</feature>
<dbReference type="EMBL" id="CM009297">
    <property type="protein sequence ID" value="RQO94545.1"/>
    <property type="molecule type" value="Genomic_DNA"/>
</dbReference>